<comment type="caution">
    <text evidence="1">The sequence shown here is derived from an EMBL/GenBank/DDBJ whole genome shotgun (WGS) entry which is preliminary data.</text>
</comment>
<evidence type="ECO:0000313" key="1">
    <source>
        <dbReference type="EMBL" id="CAG7784961.1"/>
    </source>
</evidence>
<name>A0A8J2P1U0_9HEXA</name>
<evidence type="ECO:0000313" key="2">
    <source>
        <dbReference type="Proteomes" id="UP000708208"/>
    </source>
</evidence>
<dbReference type="AlphaFoldDB" id="A0A8J2P1U0"/>
<dbReference type="EMBL" id="CAJVCH010286284">
    <property type="protein sequence ID" value="CAG7784961.1"/>
    <property type="molecule type" value="Genomic_DNA"/>
</dbReference>
<organism evidence="1 2">
    <name type="scientific">Allacma fusca</name>
    <dbReference type="NCBI Taxonomy" id="39272"/>
    <lineage>
        <taxon>Eukaryota</taxon>
        <taxon>Metazoa</taxon>
        <taxon>Ecdysozoa</taxon>
        <taxon>Arthropoda</taxon>
        <taxon>Hexapoda</taxon>
        <taxon>Collembola</taxon>
        <taxon>Symphypleona</taxon>
        <taxon>Sminthuridae</taxon>
        <taxon>Allacma</taxon>
    </lineage>
</organism>
<gene>
    <name evidence="1" type="ORF">AFUS01_LOCUS23614</name>
</gene>
<reference evidence="1" key="1">
    <citation type="submission" date="2021-06" db="EMBL/GenBank/DDBJ databases">
        <authorList>
            <person name="Hodson N. C."/>
            <person name="Mongue J. A."/>
            <person name="Jaron S. K."/>
        </authorList>
    </citation>
    <scope>NUCLEOTIDE SEQUENCE</scope>
</reference>
<accession>A0A8J2P1U0</accession>
<protein>
    <submittedName>
        <fullName evidence="1">Uncharacterized protein</fullName>
    </submittedName>
</protein>
<proteinExistence type="predicted"/>
<sequence length="106" mass="11707">MYARLFPYGSKSTAGHVYESGAVTLAKRSVGPCGIEIIFFGTSCGAEKDKLAHRTGGAVHCRNLDDVNEFNVWHWHGMKVDGWLNCVKEVSKRIRLVKAASRARGQ</sequence>
<dbReference type="Proteomes" id="UP000708208">
    <property type="component" value="Unassembled WGS sequence"/>
</dbReference>
<keyword evidence="2" id="KW-1185">Reference proteome</keyword>